<dbReference type="AlphaFoldDB" id="A0A420XMQ0"/>
<accession>A0A420XMQ0</accession>
<dbReference type="Pfam" id="PF24254">
    <property type="entry name" value="DUF7455"/>
    <property type="match status" value="1"/>
</dbReference>
<dbReference type="EMBL" id="RBWV01000013">
    <property type="protein sequence ID" value="RKS72547.1"/>
    <property type="molecule type" value="Genomic_DNA"/>
</dbReference>
<proteinExistence type="predicted"/>
<dbReference type="InParanoid" id="A0A420XMQ0"/>
<dbReference type="Proteomes" id="UP000281955">
    <property type="component" value="Unassembled WGS sequence"/>
</dbReference>
<protein>
    <recommendedName>
        <fullName evidence="1">DUF7455 domain-containing protein</fullName>
    </recommendedName>
</protein>
<evidence type="ECO:0000313" key="3">
    <source>
        <dbReference type="Proteomes" id="UP000281955"/>
    </source>
</evidence>
<gene>
    <name evidence="2" type="ORF">CLV35_2794</name>
</gene>
<reference evidence="2 3" key="1">
    <citation type="submission" date="2018-10" db="EMBL/GenBank/DDBJ databases">
        <title>Genomic Encyclopedia of Archaeal and Bacterial Type Strains, Phase II (KMG-II): from individual species to whole genera.</title>
        <authorList>
            <person name="Goeker M."/>
        </authorList>
    </citation>
    <scope>NUCLEOTIDE SEQUENCE [LARGE SCALE GENOMIC DNA]</scope>
    <source>
        <strain evidence="2 3">RP-AC37</strain>
    </source>
</reference>
<dbReference type="InterPro" id="IPR055878">
    <property type="entry name" value="DUF7455"/>
</dbReference>
<dbReference type="RefSeq" id="WP_231121810.1">
    <property type="nucleotide sequence ID" value="NZ_RBWV01000013.1"/>
</dbReference>
<evidence type="ECO:0000313" key="2">
    <source>
        <dbReference type="EMBL" id="RKS72547.1"/>
    </source>
</evidence>
<sequence length="80" mass="8447">MSNAISDTRPDITPSHTSDSVLAPLAVADRCDRCGAQAFVRARMSEGGELVFCGHHGREATPRLISLGAEVRDDTGLIPA</sequence>
<comment type="caution">
    <text evidence="2">The sequence shown here is derived from an EMBL/GenBank/DDBJ whole genome shotgun (WGS) entry which is preliminary data.</text>
</comment>
<organism evidence="2 3">
    <name type="scientific">Motilibacter peucedani</name>
    <dbReference type="NCBI Taxonomy" id="598650"/>
    <lineage>
        <taxon>Bacteria</taxon>
        <taxon>Bacillati</taxon>
        <taxon>Actinomycetota</taxon>
        <taxon>Actinomycetes</taxon>
        <taxon>Motilibacterales</taxon>
        <taxon>Motilibacteraceae</taxon>
        <taxon>Motilibacter</taxon>
    </lineage>
</organism>
<feature type="domain" description="DUF7455" evidence="1">
    <location>
        <begin position="26"/>
        <end position="77"/>
    </location>
</feature>
<keyword evidence="3" id="KW-1185">Reference proteome</keyword>
<evidence type="ECO:0000259" key="1">
    <source>
        <dbReference type="Pfam" id="PF24254"/>
    </source>
</evidence>
<name>A0A420XMQ0_9ACTN</name>